<keyword evidence="13" id="KW-1185">Reference proteome</keyword>
<dbReference type="Pfam" id="PF10988">
    <property type="entry name" value="DUF2807"/>
    <property type="match status" value="1"/>
</dbReference>
<reference evidence="12" key="1">
    <citation type="submission" date="2021-03" db="EMBL/GenBank/DDBJ databases">
        <title>Fibrella sp. HMF5335 genome sequencing and assembly.</title>
        <authorList>
            <person name="Kang H."/>
            <person name="Kim H."/>
            <person name="Bae S."/>
            <person name="Joh K."/>
        </authorList>
    </citation>
    <scope>NUCLEOTIDE SEQUENCE</scope>
    <source>
        <strain evidence="12">HMF5335</strain>
    </source>
</reference>
<evidence type="ECO:0000256" key="6">
    <source>
        <dbReference type="SAM" id="MobiDB-lite"/>
    </source>
</evidence>
<evidence type="ECO:0000256" key="4">
    <source>
        <dbReference type="ARBA" id="ARBA00022989"/>
    </source>
</evidence>
<dbReference type="PANTHER" id="PTHR33885:SF3">
    <property type="entry name" value="PHAGE SHOCK PROTEIN C"/>
    <property type="match status" value="1"/>
</dbReference>
<feature type="transmembrane region" description="Helical" evidence="7">
    <location>
        <begin position="380"/>
        <end position="411"/>
    </location>
</feature>
<dbReference type="Pfam" id="PF04024">
    <property type="entry name" value="PspC"/>
    <property type="match status" value="2"/>
</dbReference>
<feature type="transmembrane region" description="Helical" evidence="7">
    <location>
        <begin position="468"/>
        <end position="489"/>
    </location>
</feature>
<evidence type="ECO:0000256" key="5">
    <source>
        <dbReference type="ARBA" id="ARBA00023136"/>
    </source>
</evidence>
<dbReference type="Pfam" id="PF22571">
    <property type="entry name" value="LiaI-LiaF-TM_PspC"/>
    <property type="match status" value="1"/>
</dbReference>
<feature type="transmembrane region" description="Helical" evidence="7">
    <location>
        <begin position="431"/>
        <end position="456"/>
    </location>
</feature>
<evidence type="ECO:0000256" key="1">
    <source>
        <dbReference type="ARBA" id="ARBA00004162"/>
    </source>
</evidence>
<dbReference type="Pfam" id="PF22744">
    <property type="entry name" value="Toast-rack_PspC-Cterm"/>
    <property type="match status" value="1"/>
</dbReference>
<comment type="caution">
    <text evidence="12">The sequence shown here is derived from an EMBL/GenBank/DDBJ whole genome shotgun (WGS) entry which is preliminary data.</text>
</comment>
<evidence type="ECO:0000256" key="7">
    <source>
        <dbReference type="SAM" id="Phobius"/>
    </source>
</evidence>
<evidence type="ECO:0000259" key="9">
    <source>
        <dbReference type="Pfam" id="PF10988"/>
    </source>
</evidence>
<dbReference type="InterPro" id="IPR054319">
    <property type="entry name" value="PspC-rel_ToastRack"/>
</dbReference>
<dbReference type="EMBL" id="JAFMYV010000004">
    <property type="protein sequence ID" value="MBO0936854.1"/>
    <property type="molecule type" value="Genomic_DNA"/>
</dbReference>
<feature type="region of interest" description="Disordered" evidence="6">
    <location>
        <begin position="647"/>
        <end position="685"/>
    </location>
</feature>
<organism evidence="12 13">
    <name type="scientific">Fibrella rubiginis</name>
    <dbReference type="NCBI Taxonomy" id="2817060"/>
    <lineage>
        <taxon>Bacteria</taxon>
        <taxon>Pseudomonadati</taxon>
        <taxon>Bacteroidota</taxon>
        <taxon>Cytophagia</taxon>
        <taxon>Cytophagales</taxon>
        <taxon>Spirosomataceae</taxon>
        <taxon>Fibrella</taxon>
    </lineage>
</organism>
<dbReference type="GO" id="GO:0005886">
    <property type="term" value="C:plasma membrane"/>
    <property type="evidence" value="ECO:0007669"/>
    <property type="project" value="UniProtKB-SubCell"/>
</dbReference>
<name>A0A939GGL8_9BACT</name>
<feature type="compositionally biased region" description="Acidic residues" evidence="6">
    <location>
        <begin position="654"/>
        <end position="666"/>
    </location>
</feature>
<keyword evidence="2" id="KW-1003">Cell membrane</keyword>
<dbReference type="PANTHER" id="PTHR33885">
    <property type="entry name" value="PHAGE SHOCK PROTEIN C"/>
    <property type="match status" value="1"/>
</dbReference>
<feature type="domain" description="Putative auto-transporter adhesin head GIN" evidence="9">
    <location>
        <begin position="689"/>
        <end position="861"/>
    </location>
</feature>
<feature type="compositionally biased region" description="Low complexity" evidence="6">
    <location>
        <begin position="104"/>
        <end position="115"/>
    </location>
</feature>
<feature type="transmembrane region" description="Helical" evidence="7">
    <location>
        <begin position="258"/>
        <end position="274"/>
    </location>
</feature>
<dbReference type="Gene3D" id="2.160.20.120">
    <property type="match status" value="1"/>
</dbReference>
<dbReference type="RefSeq" id="WP_207364412.1">
    <property type="nucleotide sequence ID" value="NZ_JAFMYV010000004.1"/>
</dbReference>
<evidence type="ECO:0000259" key="8">
    <source>
        <dbReference type="Pfam" id="PF04024"/>
    </source>
</evidence>
<evidence type="ECO:0000256" key="2">
    <source>
        <dbReference type="ARBA" id="ARBA00022475"/>
    </source>
</evidence>
<evidence type="ECO:0000313" key="12">
    <source>
        <dbReference type="EMBL" id="MBO0936854.1"/>
    </source>
</evidence>
<dbReference type="InterPro" id="IPR052027">
    <property type="entry name" value="PspC"/>
</dbReference>
<feature type="transmembrane region" description="Helical" evidence="7">
    <location>
        <begin position="192"/>
        <end position="212"/>
    </location>
</feature>
<keyword evidence="5 7" id="KW-0472">Membrane</keyword>
<evidence type="ECO:0000259" key="10">
    <source>
        <dbReference type="Pfam" id="PF22571"/>
    </source>
</evidence>
<dbReference type="AlphaFoldDB" id="A0A939GGL8"/>
<feature type="transmembrane region" description="Helical" evidence="7">
    <location>
        <begin position="280"/>
        <end position="304"/>
    </location>
</feature>
<feature type="transmembrane region" description="Helical" evidence="7">
    <location>
        <begin position="218"/>
        <end position="237"/>
    </location>
</feature>
<protein>
    <submittedName>
        <fullName evidence="12">PspC domain-containing protein</fullName>
    </submittedName>
</protein>
<dbReference type="InterPro" id="IPR021255">
    <property type="entry name" value="DUF2807"/>
</dbReference>
<gene>
    <name evidence="12" type="ORF">J2I47_09890</name>
</gene>
<feature type="compositionally biased region" description="Polar residues" evidence="6">
    <location>
        <begin position="134"/>
        <end position="147"/>
    </location>
</feature>
<keyword evidence="3 7" id="KW-0812">Transmembrane</keyword>
<feature type="domain" description="PspC-related transmembrane region" evidence="10">
    <location>
        <begin position="349"/>
        <end position="492"/>
    </location>
</feature>
<feature type="domain" description="PspC-related ToastRack" evidence="11">
    <location>
        <begin position="536"/>
        <end position="636"/>
    </location>
</feature>
<dbReference type="Proteomes" id="UP000664034">
    <property type="component" value="Unassembled WGS sequence"/>
</dbReference>
<evidence type="ECO:0000313" key="13">
    <source>
        <dbReference type="Proteomes" id="UP000664034"/>
    </source>
</evidence>
<evidence type="ECO:0000259" key="11">
    <source>
        <dbReference type="Pfam" id="PF22744"/>
    </source>
</evidence>
<sequence length="867" mass="93128">MKKTISINISGVIFHIEEDGYEKLKGYLSSIQQYFSTYEDSQEIVTDIENRIAEKLLKTLKGDDKIPARQAVTIEDINGLIAQMGTVADFEAVDNEDILVASGSRAKTTTASSTSQPRIGTTRAGAYGSGPGAGQTTDGSSAGSSNADYDPSTGKAQTAYDYNGRKLARDLRHKTLGGVAAGLAHYFRIDPVWMRVLLIGLVIGFPALGGALHGSEDFFGSLSGITVLVYIMLWISLPGVTTLEEEKGIKKFYRNPDNKVLGGVASGLAVYFGLDTGVVRFAMVASVFLFGFGVLAYIIVWMVAPEARTLTQKMEMAGQPITLSNIEHSVKSNLNISETAPEGGFTQLLLFPFRAIAAIFQAIGRLLGGTLSGLGNVLRILFGLTMLCMGVGFMITCLVFLGFGVGIINGVHVGPGDDPVWTSLLREDGNFITLLAAFGVGFLPSLGLALTGLLVMTRKALISSSAGLSLLGAWVLCGVILAVTVPQVVSEFSKNGTAEVTQVINPTGTPTFVMDNADDDNNFRPNIELQGYTGNEIKVVTLASARGSSRREAQSQAQLIQYKPVVTDSLVKFSREFLLPDNAKFRGQHVNVTVYIPYGRPFRLSNDAAHFIQNRFDNKEFDNIENKRWQFTSTGLVGIGFERTLDKEDTNNNESDELGDTDDVDVNTDGSETKTLDLGPNPSDGIPRSVAIAGNFAVRFQRGNQLKAVVDGNSQEALANVSHTNEDGTLRIEQRGNDQGQRMGITITLPSLEILRLSGGSEARMTEFDALDKLTIDLSGDSKALVKTNVKTLVADQTGASQLILRGQADKVTAALSGASKLNARQMRVQTADVSATGASRASFDDVKNLTKNTSGASRVDQRNRED</sequence>
<feature type="domain" description="Phage shock protein PspC N-terminal" evidence="8">
    <location>
        <begin position="165"/>
        <end position="238"/>
    </location>
</feature>
<dbReference type="InterPro" id="IPR054321">
    <property type="entry name" value="PspC-rel_TM"/>
</dbReference>
<dbReference type="InterPro" id="IPR007168">
    <property type="entry name" value="Phageshock_PspC_N"/>
</dbReference>
<feature type="region of interest" description="Disordered" evidence="6">
    <location>
        <begin position="104"/>
        <end position="155"/>
    </location>
</feature>
<keyword evidence="4 7" id="KW-1133">Transmembrane helix</keyword>
<feature type="region of interest" description="Disordered" evidence="6">
    <location>
        <begin position="845"/>
        <end position="867"/>
    </location>
</feature>
<feature type="domain" description="Phage shock protein PspC N-terminal" evidence="8">
    <location>
        <begin position="250"/>
        <end position="307"/>
    </location>
</feature>
<proteinExistence type="predicted"/>
<evidence type="ECO:0000256" key="3">
    <source>
        <dbReference type="ARBA" id="ARBA00022692"/>
    </source>
</evidence>
<accession>A0A939GGL8</accession>
<comment type="subcellular location">
    <subcellularLocation>
        <location evidence="1">Cell membrane</location>
        <topology evidence="1">Single-pass membrane protein</topology>
    </subcellularLocation>
</comment>